<dbReference type="Pfam" id="PF00160">
    <property type="entry name" value="Pro_isomerase"/>
    <property type="match status" value="1"/>
</dbReference>
<gene>
    <name evidence="4" type="ORF">HYC85_020628</name>
</gene>
<dbReference type="GO" id="GO:0003755">
    <property type="term" value="F:peptidyl-prolyl cis-trans isomerase activity"/>
    <property type="evidence" value="ECO:0007669"/>
    <property type="project" value="UniProtKB-UniRule"/>
</dbReference>
<dbReference type="Proteomes" id="UP000593564">
    <property type="component" value="Unassembled WGS sequence"/>
</dbReference>
<sequence length="109" mass="12069">MSKKLPLVFLDVSIDGDSAEKMVFELLVIQLFSDVAPKTAENFCALYTGEKGISPQTGRPLHYKGSFFHSIIKGSMAQGGDFLKRDVSMKMKECQAGADWARRGNFGFK</sequence>
<dbReference type="PANTHER" id="PTHR11071">
    <property type="entry name" value="PEPTIDYL-PROLYL CIS-TRANS ISOMERASE"/>
    <property type="match status" value="1"/>
</dbReference>
<evidence type="ECO:0000256" key="1">
    <source>
        <dbReference type="ARBA" id="ARBA00007365"/>
    </source>
</evidence>
<evidence type="ECO:0000256" key="2">
    <source>
        <dbReference type="RuleBase" id="RU363019"/>
    </source>
</evidence>
<evidence type="ECO:0000313" key="4">
    <source>
        <dbReference type="EMBL" id="KAF5942986.1"/>
    </source>
</evidence>
<comment type="catalytic activity">
    <reaction evidence="2">
        <text>[protein]-peptidylproline (omega=180) = [protein]-peptidylproline (omega=0)</text>
        <dbReference type="Rhea" id="RHEA:16237"/>
        <dbReference type="Rhea" id="RHEA-COMP:10747"/>
        <dbReference type="Rhea" id="RHEA-COMP:10748"/>
        <dbReference type="ChEBI" id="CHEBI:83833"/>
        <dbReference type="ChEBI" id="CHEBI:83834"/>
        <dbReference type="EC" id="5.2.1.8"/>
    </reaction>
</comment>
<dbReference type="InterPro" id="IPR002130">
    <property type="entry name" value="Cyclophilin-type_PPIase_dom"/>
</dbReference>
<dbReference type="Gene3D" id="2.40.100.10">
    <property type="entry name" value="Cyclophilin-like"/>
    <property type="match status" value="1"/>
</dbReference>
<comment type="similarity">
    <text evidence="1 2">Belongs to the cyclophilin-type PPIase family.</text>
</comment>
<dbReference type="SUPFAM" id="SSF50891">
    <property type="entry name" value="Cyclophilin-like"/>
    <property type="match status" value="1"/>
</dbReference>
<comment type="caution">
    <text evidence="4">The sequence shown here is derived from an EMBL/GenBank/DDBJ whole genome shotgun (WGS) entry which is preliminary data.</text>
</comment>
<keyword evidence="2" id="KW-0697">Rotamase</keyword>
<organism evidence="4 5">
    <name type="scientific">Camellia sinensis</name>
    <name type="common">Tea plant</name>
    <name type="synonym">Thea sinensis</name>
    <dbReference type="NCBI Taxonomy" id="4442"/>
    <lineage>
        <taxon>Eukaryota</taxon>
        <taxon>Viridiplantae</taxon>
        <taxon>Streptophyta</taxon>
        <taxon>Embryophyta</taxon>
        <taxon>Tracheophyta</taxon>
        <taxon>Spermatophyta</taxon>
        <taxon>Magnoliopsida</taxon>
        <taxon>eudicotyledons</taxon>
        <taxon>Gunneridae</taxon>
        <taxon>Pentapetalae</taxon>
        <taxon>asterids</taxon>
        <taxon>Ericales</taxon>
        <taxon>Theaceae</taxon>
        <taxon>Camellia</taxon>
    </lineage>
</organism>
<dbReference type="PRINTS" id="PR00153">
    <property type="entry name" value="CSAPPISMRASE"/>
</dbReference>
<keyword evidence="5" id="KW-1185">Reference proteome</keyword>
<dbReference type="AlphaFoldDB" id="A0A7J7GTZ7"/>
<reference evidence="5" key="1">
    <citation type="journal article" date="2020" name="Nat. Commun.">
        <title>Genome assembly of wild tea tree DASZ reveals pedigree and selection history of tea varieties.</title>
        <authorList>
            <person name="Zhang W."/>
            <person name="Zhang Y."/>
            <person name="Qiu H."/>
            <person name="Guo Y."/>
            <person name="Wan H."/>
            <person name="Zhang X."/>
            <person name="Scossa F."/>
            <person name="Alseekh S."/>
            <person name="Zhang Q."/>
            <person name="Wang P."/>
            <person name="Xu L."/>
            <person name="Schmidt M.H."/>
            <person name="Jia X."/>
            <person name="Li D."/>
            <person name="Zhu A."/>
            <person name="Guo F."/>
            <person name="Chen W."/>
            <person name="Ni D."/>
            <person name="Usadel B."/>
            <person name="Fernie A.R."/>
            <person name="Wen W."/>
        </authorList>
    </citation>
    <scope>NUCLEOTIDE SEQUENCE [LARGE SCALE GENOMIC DNA]</scope>
    <source>
        <strain evidence="5">cv. G240</strain>
    </source>
</reference>
<proteinExistence type="inferred from homology"/>
<name>A0A7J7GTZ7_CAMSI</name>
<dbReference type="EC" id="5.2.1.8" evidence="2"/>
<dbReference type="PANTHER" id="PTHR11071:SF561">
    <property type="entry name" value="PEPTIDYL-PROLYL CIS-TRANS ISOMERASE D-RELATED"/>
    <property type="match status" value="1"/>
</dbReference>
<dbReference type="GO" id="GO:0005737">
    <property type="term" value="C:cytoplasm"/>
    <property type="evidence" value="ECO:0007669"/>
    <property type="project" value="TreeGrafter"/>
</dbReference>
<dbReference type="InterPro" id="IPR029000">
    <property type="entry name" value="Cyclophilin-like_dom_sf"/>
</dbReference>
<comment type="function">
    <text evidence="2">PPIases accelerate the folding of proteins. It catalyzes the cis-trans isomerization of proline imidic peptide bonds in oligopeptides.</text>
</comment>
<reference evidence="4 5" key="2">
    <citation type="submission" date="2020-07" db="EMBL/GenBank/DDBJ databases">
        <title>Genome assembly of wild tea tree DASZ reveals pedigree and selection history of tea varieties.</title>
        <authorList>
            <person name="Zhang W."/>
        </authorList>
    </citation>
    <scope>NUCLEOTIDE SEQUENCE [LARGE SCALE GENOMIC DNA]</scope>
    <source>
        <strain evidence="5">cv. G240</strain>
        <tissue evidence="4">Leaf</tissue>
    </source>
</reference>
<dbReference type="PROSITE" id="PS50072">
    <property type="entry name" value="CSA_PPIASE_2"/>
    <property type="match status" value="1"/>
</dbReference>
<accession>A0A7J7GTZ7</accession>
<keyword evidence="2" id="KW-0413">Isomerase</keyword>
<dbReference type="EMBL" id="JACBKZ010000009">
    <property type="protein sequence ID" value="KAF5942986.1"/>
    <property type="molecule type" value="Genomic_DNA"/>
</dbReference>
<dbReference type="GO" id="GO:0006457">
    <property type="term" value="P:protein folding"/>
    <property type="evidence" value="ECO:0007669"/>
    <property type="project" value="TreeGrafter"/>
</dbReference>
<evidence type="ECO:0000259" key="3">
    <source>
        <dbReference type="PROSITE" id="PS50072"/>
    </source>
</evidence>
<evidence type="ECO:0000313" key="5">
    <source>
        <dbReference type="Proteomes" id="UP000593564"/>
    </source>
</evidence>
<dbReference type="GO" id="GO:0016018">
    <property type="term" value="F:cyclosporin A binding"/>
    <property type="evidence" value="ECO:0007669"/>
    <property type="project" value="TreeGrafter"/>
</dbReference>
<feature type="domain" description="PPIase cyclophilin-type" evidence="3">
    <location>
        <begin position="9"/>
        <end position="109"/>
    </location>
</feature>
<protein>
    <recommendedName>
        <fullName evidence="2">Peptidyl-prolyl cis-trans isomerase</fullName>
        <shortName evidence="2">PPIase</shortName>
        <ecNumber evidence="2">5.2.1.8</ecNumber>
    </recommendedName>
</protein>